<evidence type="ECO:0000256" key="3">
    <source>
        <dbReference type="ARBA" id="ARBA00022989"/>
    </source>
</evidence>
<protein>
    <submittedName>
        <fullName evidence="7">Major facilitator superfamily domain-containing protein 7</fullName>
    </submittedName>
</protein>
<dbReference type="STRING" id="100816.A0A175WDG6"/>
<dbReference type="InterPro" id="IPR049680">
    <property type="entry name" value="FLVCR1-2_SLC49-like"/>
</dbReference>
<dbReference type="GO" id="GO:0022857">
    <property type="term" value="F:transmembrane transporter activity"/>
    <property type="evidence" value="ECO:0007669"/>
    <property type="project" value="InterPro"/>
</dbReference>
<evidence type="ECO:0000256" key="2">
    <source>
        <dbReference type="ARBA" id="ARBA00022692"/>
    </source>
</evidence>
<keyword evidence="2 6" id="KW-0812">Transmembrane</keyword>
<dbReference type="AlphaFoldDB" id="A0A175WDG6"/>
<keyword evidence="3 6" id="KW-1133">Transmembrane helix</keyword>
<feature type="transmembrane region" description="Helical" evidence="6">
    <location>
        <begin position="522"/>
        <end position="543"/>
    </location>
</feature>
<feature type="transmembrane region" description="Helical" evidence="6">
    <location>
        <begin position="452"/>
        <end position="474"/>
    </location>
</feature>
<feature type="transmembrane region" description="Helical" evidence="6">
    <location>
        <begin position="275"/>
        <end position="295"/>
    </location>
</feature>
<dbReference type="PANTHER" id="PTHR10924">
    <property type="entry name" value="MAJOR FACILITATOR SUPERFAMILY PROTEIN-RELATED"/>
    <property type="match status" value="1"/>
</dbReference>
<dbReference type="GO" id="GO:0016020">
    <property type="term" value="C:membrane"/>
    <property type="evidence" value="ECO:0007669"/>
    <property type="project" value="UniProtKB-SubCell"/>
</dbReference>
<dbReference type="PANTHER" id="PTHR10924:SF6">
    <property type="entry name" value="SOLUTE CARRIER FAMILY 49 MEMBER A3"/>
    <property type="match status" value="1"/>
</dbReference>
<feature type="transmembrane region" description="Helical" evidence="6">
    <location>
        <begin position="233"/>
        <end position="254"/>
    </location>
</feature>
<proteinExistence type="predicted"/>
<dbReference type="Pfam" id="PF07690">
    <property type="entry name" value="MFS_1"/>
    <property type="match status" value="1"/>
</dbReference>
<evidence type="ECO:0000256" key="5">
    <source>
        <dbReference type="SAM" id="MobiDB-lite"/>
    </source>
</evidence>
<evidence type="ECO:0000313" key="8">
    <source>
        <dbReference type="Proteomes" id="UP000078237"/>
    </source>
</evidence>
<gene>
    <name evidence="7" type="ORF">MMYC01_202738</name>
</gene>
<evidence type="ECO:0000313" key="7">
    <source>
        <dbReference type="EMBL" id="KXX81572.1"/>
    </source>
</evidence>
<reference evidence="7 8" key="1">
    <citation type="journal article" date="2016" name="Genome Announc.">
        <title>Genome Sequence of Madurella mycetomatis mm55, Isolated from a Human Mycetoma Case in Sudan.</title>
        <authorList>
            <person name="Smit S."/>
            <person name="Derks M.F."/>
            <person name="Bervoets S."/>
            <person name="Fahal A."/>
            <person name="van Leeuwen W."/>
            <person name="van Belkum A."/>
            <person name="van de Sande W.W."/>
        </authorList>
    </citation>
    <scope>NUCLEOTIDE SEQUENCE [LARGE SCALE GENOMIC DNA]</scope>
    <source>
        <strain evidence="8">mm55</strain>
    </source>
</reference>
<sequence>MAYRETPRAAARNTGQDGRTSDSGIGGAGDIGGMVGDKVQGRVHPWQELKGEEGGEDDKKTTRSEGGGSDNRIGATTAAVKRRASDDIGSIEMDEFATHARHTGAGSPAHSPLGSASVAADAGGGGTAVAAAGEYKVYKRRWFGLLQLTLLNIIVSWDWLTFSPVAGHAARYFNNDETTINWLSTAFLFAFTFITPLVIYVLHLGPKPSIVASASLILAGNWIRFAGSHSSSGGLFGVVMFGQILIGLAQPFVLAAPTRYSDLWFTNRGRIAATALTSLANPLGAALGQLIVPFWVTQPSDVSSMVLYVSIISSVCAIPSFFIPAAPPTPAAPSGETPKMSLRASAKILFNQLEFWLLFVPFSIYVALFNAISSLLNQIMLPYGYNEEQAGIAGALLIVVGLVSSAVTSPLIDRTKTYLLAIRLAVPLIGLCYLVFVFMPPTNPSGGVAGPYAVMAVLGASSFSLVPVVVEYLVELTHPINPAVTSALAWSGGQLLGGVFIIICGALKAGEDGDPPGNMRNALVFMAVVALVAVPVPLCLGLFGRAERLVLRRVRSDEEVRERVEEAK</sequence>
<dbReference type="VEuPathDB" id="FungiDB:MMYC01_202738"/>
<dbReference type="EMBL" id="LCTW02000032">
    <property type="protein sequence ID" value="KXX81572.1"/>
    <property type="molecule type" value="Genomic_DNA"/>
</dbReference>
<keyword evidence="4 6" id="KW-0472">Membrane</keyword>
<feature type="region of interest" description="Disordered" evidence="5">
    <location>
        <begin position="1"/>
        <end position="84"/>
    </location>
</feature>
<feature type="transmembrane region" description="Helical" evidence="6">
    <location>
        <begin position="348"/>
        <end position="372"/>
    </location>
</feature>
<evidence type="ECO:0000256" key="6">
    <source>
        <dbReference type="SAM" id="Phobius"/>
    </source>
</evidence>
<feature type="transmembrane region" description="Helical" evidence="6">
    <location>
        <begin position="392"/>
        <end position="412"/>
    </location>
</feature>
<feature type="transmembrane region" description="Helical" evidence="6">
    <location>
        <begin position="419"/>
        <end position="440"/>
    </location>
</feature>
<feature type="transmembrane region" description="Helical" evidence="6">
    <location>
        <begin position="307"/>
        <end position="327"/>
    </location>
</feature>
<feature type="transmembrane region" description="Helical" evidence="6">
    <location>
        <begin position="486"/>
        <end position="510"/>
    </location>
</feature>
<keyword evidence="8" id="KW-1185">Reference proteome</keyword>
<evidence type="ECO:0000256" key="4">
    <source>
        <dbReference type="ARBA" id="ARBA00023136"/>
    </source>
</evidence>
<dbReference type="Gene3D" id="1.20.1250.20">
    <property type="entry name" value="MFS general substrate transporter like domains"/>
    <property type="match status" value="2"/>
</dbReference>
<dbReference type="SUPFAM" id="SSF103473">
    <property type="entry name" value="MFS general substrate transporter"/>
    <property type="match status" value="1"/>
</dbReference>
<name>A0A175WDG6_9PEZI</name>
<accession>A0A175WDG6</accession>
<feature type="compositionally biased region" description="Gly residues" evidence="5">
    <location>
        <begin position="24"/>
        <end position="35"/>
    </location>
</feature>
<dbReference type="Proteomes" id="UP000078237">
    <property type="component" value="Unassembled WGS sequence"/>
</dbReference>
<evidence type="ECO:0000256" key="1">
    <source>
        <dbReference type="ARBA" id="ARBA00004141"/>
    </source>
</evidence>
<dbReference type="OrthoDB" id="422206at2759"/>
<dbReference type="InterPro" id="IPR036259">
    <property type="entry name" value="MFS_trans_sf"/>
</dbReference>
<organism evidence="7 8">
    <name type="scientific">Madurella mycetomatis</name>
    <dbReference type="NCBI Taxonomy" id="100816"/>
    <lineage>
        <taxon>Eukaryota</taxon>
        <taxon>Fungi</taxon>
        <taxon>Dikarya</taxon>
        <taxon>Ascomycota</taxon>
        <taxon>Pezizomycotina</taxon>
        <taxon>Sordariomycetes</taxon>
        <taxon>Sordariomycetidae</taxon>
        <taxon>Sordariales</taxon>
        <taxon>Sordariales incertae sedis</taxon>
        <taxon>Madurella</taxon>
    </lineage>
</organism>
<feature type="transmembrane region" description="Helical" evidence="6">
    <location>
        <begin position="209"/>
        <end position="227"/>
    </location>
</feature>
<dbReference type="InterPro" id="IPR011701">
    <property type="entry name" value="MFS"/>
</dbReference>
<feature type="compositionally biased region" description="Basic and acidic residues" evidence="5">
    <location>
        <begin position="45"/>
        <end position="63"/>
    </location>
</feature>
<feature type="transmembrane region" description="Helical" evidence="6">
    <location>
        <begin position="180"/>
        <end position="202"/>
    </location>
</feature>
<comment type="subcellular location">
    <subcellularLocation>
        <location evidence="1">Membrane</location>
        <topology evidence="1">Multi-pass membrane protein</topology>
    </subcellularLocation>
</comment>
<comment type="caution">
    <text evidence="7">The sequence shown here is derived from an EMBL/GenBank/DDBJ whole genome shotgun (WGS) entry which is preliminary data.</text>
</comment>
<feature type="transmembrane region" description="Helical" evidence="6">
    <location>
        <begin position="142"/>
        <end position="160"/>
    </location>
</feature>